<name>A0A396G9C2_MEDTR</name>
<comment type="caution">
    <text evidence="1">The sequence shown here is derived from an EMBL/GenBank/DDBJ whole genome shotgun (WGS) entry which is preliminary data.</text>
</comment>
<gene>
    <name evidence="1" type="ORF">MtrunA17_Chr0c12g0493671</name>
</gene>
<organism evidence="1 2">
    <name type="scientific">Medicago truncatula</name>
    <name type="common">Barrel medic</name>
    <name type="synonym">Medicago tribuloides</name>
    <dbReference type="NCBI Taxonomy" id="3880"/>
    <lineage>
        <taxon>Eukaryota</taxon>
        <taxon>Viridiplantae</taxon>
        <taxon>Streptophyta</taxon>
        <taxon>Embryophyta</taxon>
        <taxon>Tracheophyta</taxon>
        <taxon>Spermatophyta</taxon>
        <taxon>Magnoliopsida</taxon>
        <taxon>eudicotyledons</taxon>
        <taxon>Gunneridae</taxon>
        <taxon>Pentapetalae</taxon>
        <taxon>rosids</taxon>
        <taxon>fabids</taxon>
        <taxon>Fabales</taxon>
        <taxon>Fabaceae</taxon>
        <taxon>Papilionoideae</taxon>
        <taxon>50 kb inversion clade</taxon>
        <taxon>NPAAA clade</taxon>
        <taxon>Hologalegina</taxon>
        <taxon>IRL clade</taxon>
        <taxon>Trifolieae</taxon>
        <taxon>Medicago</taxon>
    </lineage>
</organism>
<proteinExistence type="predicted"/>
<evidence type="ECO:0000313" key="2">
    <source>
        <dbReference type="Proteomes" id="UP000265566"/>
    </source>
</evidence>
<dbReference type="Proteomes" id="UP000265566">
    <property type="component" value="Unassembled WGS sequence"/>
</dbReference>
<accession>A0A396G9C2</accession>
<sequence>MFNSTHVKKHATYLFSKSPCSLPLNTTVPFTQVSKDYQHSKMIGMKTVAKCWNRKEKKTEF</sequence>
<dbReference type="AlphaFoldDB" id="A0A396G9C2"/>
<dbReference type="Gramene" id="rna50751">
    <property type="protein sequence ID" value="RHN38432.1"/>
    <property type="gene ID" value="gene50751"/>
</dbReference>
<protein>
    <submittedName>
        <fullName evidence="1">Uncharacterized protein</fullName>
    </submittedName>
</protein>
<evidence type="ECO:0000313" key="1">
    <source>
        <dbReference type="EMBL" id="RHN38432.1"/>
    </source>
</evidence>
<reference evidence="2" key="1">
    <citation type="journal article" date="2018" name="Nat. Plants">
        <title>Whole-genome landscape of Medicago truncatula symbiotic genes.</title>
        <authorList>
            <person name="Pecrix Y."/>
            <person name="Staton S.E."/>
            <person name="Sallet E."/>
            <person name="Lelandais-Briere C."/>
            <person name="Moreau S."/>
            <person name="Carrere S."/>
            <person name="Blein T."/>
            <person name="Jardinaud M.F."/>
            <person name="Latrasse D."/>
            <person name="Zouine M."/>
            <person name="Zahm M."/>
            <person name="Kreplak J."/>
            <person name="Mayjonade B."/>
            <person name="Satge C."/>
            <person name="Perez M."/>
            <person name="Cauet S."/>
            <person name="Marande W."/>
            <person name="Chantry-Darmon C."/>
            <person name="Lopez-Roques C."/>
            <person name="Bouchez O."/>
            <person name="Berard A."/>
            <person name="Debelle F."/>
            <person name="Munos S."/>
            <person name="Bendahmane A."/>
            <person name="Berges H."/>
            <person name="Niebel A."/>
            <person name="Buitink J."/>
            <person name="Frugier F."/>
            <person name="Benhamed M."/>
            <person name="Crespi M."/>
            <person name="Gouzy J."/>
            <person name="Gamas P."/>
        </authorList>
    </citation>
    <scope>NUCLEOTIDE SEQUENCE [LARGE SCALE GENOMIC DNA]</scope>
    <source>
        <strain evidence="2">cv. Jemalong A17</strain>
    </source>
</reference>
<dbReference type="EMBL" id="PSQE01000018">
    <property type="protein sequence ID" value="RHN38432.1"/>
    <property type="molecule type" value="Genomic_DNA"/>
</dbReference>